<dbReference type="Pfam" id="PF02927">
    <property type="entry name" value="CelD_N"/>
    <property type="match status" value="1"/>
</dbReference>
<dbReference type="GO" id="GO:0016787">
    <property type="term" value="F:hydrolase activity"/>
    <property type="evidence" value="ECO:0007669"/>
    <property type="project" value="UniProtKB-KW"/>
</dbReference>
<dbReference type="InterPro" id="IPR008928">
    <property type="entry name" value="6-hairpin_glycosidase_sf"/>
</dbReference>
<dbReference type="SUPFAM" id="SSF81296">
    <property type="entry name" value="E set domains"/>
    <property type="match status" value="1"/>
</dbReference>
<organism evidence="11 12">
    <name type="scientific">Streptomyces bluensis</name>
    <dbReference type="NCBI Taxonomy" id="33897"/>
    <lineage>
        <taxon>Bacteria</taxon>
        <taxon>Bacillati</taxon>
        <taxon>Actinomycetota</taxon>
        <taxon>Actinomycetes</taxon>
        <taxon>Kitasatosporales</taxon>
        <taxon>Streptomycetaceae</taxon>
        <taxon>Streptomyces</taxon>
    </lineage>
</organism>
<feature type="active site" evidence="6">
    <location>
        <position position="620"/>
    </location>
</feature>
<dbReference type="SUPFAM" id="SSF48208">
    <property type="entry name" value="Six-hairpin glycosidases"/>
    <property type="match status" value="1"/>
</dbReference>
<evidence type="ECO:0000256" key="2">
    <source>
        <dbReference type="ARBA" id="ARBA00022801"/>
    </source>
</evidence>
<evidence type="ECO:0000256" key="8">
    <source>
        <dbReference type="SAM" id="MobiDB-lite"/>
    </source>
</evidence>
<dbReference type="EMBL" id="JBIAWJ010000007">
    <property type="protein sequence ID" value="MFF4522950.1"/>
    <property type="molecule type" value="Genomic_DNA"/>
</dbReference>
<dbReference type="InterPro" id="IPR004197">
    <property type="entry name" value="Cellulase_Ig-like"/>
</dbReference>
<keyword evidence="5 6" id="KW-0624">Polysaccharide degradation</keyword>
<feature type="region of interest" description="Disordered" evidence="8">
    <location>
        <begin position="569"/>
        <end position="591"/>
    </location>
</feature>
<dbReference type="Pfam" id="PF00759">
    <property type="entry name" value="Glyco_hydro_9"/>
    <property type="match status" value="1"/>
</dbReference>
<reference evidence="11 12" key="1">
    <citation type="submission" date="2024-10" db="EMBL/GenBank/DDBJ databases">
        <title>The Natural Products Discovery Center: Release of the First 8490 Sequenced Strains for Exploring Actinobacteria Biosynthetic Diversity.</title>
        <authorList>
            <person name="Kalkreuter E."/>
            <person name="Kautsar S.A."/>
            <person name="Yang D."/>
            <person name="Bader C.D."/>
            <person name="Teijaro C.N."/>
            <person name="Fluegel L."/>
            <person name="Davis C.M."/>
            <person name="Simpson J.R."/>
            <person name="Lauterbach L."/>
            <person name="Steele A.D."/>
            <person name="Gui C."/>
            <person name="Meng S."/>
            <person name="Li G."/>
            <person name="Viehrig K."/>
            <person name="Ye F."/>
            <person name="Su P."/>
            <person name="Kiefer A.F."/>
            <person name="Nichols A."/>
            <person name="Cepeda A.J."/>
            <person name="Yan W."/>
            <person name="Fan B."/>
            <person name="Jiang Y."/>
            <person name="Adhikari A."/>
            <person name="Zheng C.-J."/>
            <person name="Schuster L."/>
            <person name="Cowan T.M."/>
            <person name="Smanski M.J."/>
            <person name="Chevrette M.G."/>
            <person name="De Carvalho L.P.S."/>
            <person name="Shen B."/>
        </authorList>
    </citation>
    <scope>NUCLEOTIDE SEQUENCE [LARGE SCALE GENOMIC DNA]</scope>
    <source>
        <strain evidence="11 12">NPDC001390</strain>
    </source>
</reference>
<evidence type="ECO:0000313" key="11">
    <source>
        <dbReference type="EMBL" id="MFF4522950.1"/>
    </source>
</evidence>
<evidence type="ECO:0000256" key="7">
    <source>
        <dbReference type="RuleBase" id="RU361166"/>
    </source>
</evidence>
<evidence type="ECO:0000256" key="1">
    <source>
        <dbReference type="ARBA" id="ARBA00007072"/>
    </source>
</evidence>
<evidence type="ECO:0000259" key="9">
    <source>
        <dbReference type="Pfam" id="PF00759"/>
    </source>
</evidence>
<protein>
    <recommendedName>
        <fullName evidence="7">Endoglucanase</fullName>
        <ecNumber evidence="7">3.2.1.4</ecNumber>
    </recommendedName>
</protein>
<dbReference type="InterPro" id="IPR014756">
    <property type="entry name" value="Ig_E-set"/>
</dbReference>
<evidence type="ECO:0000259" key="10">
    <source>
        <dbReference type="Pfam" id="PF02927"/>
    </source>
</evidence>
<dbReference type="Gene3D" id="2.60.40.10">
    <property type="entry name" value="Immunoglobulins"/>
    <property type="match status" value="1"/>
</dbReference>
<comment type="catalytic activity">
    <reaction evidence="7">
        <text>Endohydrolysis of (1-&gt;4)-beta-D-glucosidic linkages in cellulose, lichenin and cereal beta-D-glucans.</text>
        <dbReference type="EC" id="3.2.1.4"/>
    </reaction>
</comment>
<keyword evidence="12" id="KW-1185">Reference proteome</keyword>
<evidence type="ECO:0000256" key="3">
    <source>
        <dbReference type="ARBA" id="ARBA00023277"/>
    </source>
</evidence>
<sequence length="640" mass="68008">MPRPLPRMAHVLDRLNRGGRRKLAVATVAGVVVGAVAVPTIADGFDSLPGRSTSAEVKPQLSKPVASATGPAPTVQVNQVGYQTGSPKKGTVVTKAKTPLSWSLKDADGKEVAKGTTVPAGVDPSSGENVHTFDFSKVTKSGKGYTVTIDGQKSAPFAIADNIYAQLRTDALAYFYQNRSGIKIDADLVGKEYSRPAGHVDGAASSDQKVPCQPQVCDYSLDVSGGWYDAGDYGKYVVNGGISVAQLMSSYERTLHTKGADGKALGDGRLVVPEHGNGVPDILDEARWEMDFLLKMQVPKGQKLAGMAHHKIHDAQWSALPLRADKSDGQRELHAPSTAATLNLAATAAQAARLFEPYDAKFAAKSLNAARAAWDAAKANPKMFADPGDATGGGAYSDYEAKDEFYWAAAELFITTGDKEYRQAVLDSPLHNDSKALFPAAGVSWQSVGGLGALDLATVPNKLGEAETKAVKKTVTQAADRYAADARKAAFGVPYAPDGGRYQWGSNGQVLNNMVVLATASDITGDTKYRDAVTSGMDYILGRNPMGMSYVTGYGERYAHNQHHRFWAKQKDPKLPQPAPGAVAGGPNSSLDDPIAQTKLKGCAPAKCYVDDLEAWSTNEVTINWNAPLAWVASYLDDQA</sequence>
<evidence type="ECO:0000313" key="12">
    <source>
        <dbReference type="Proteomes" id="UP001602058"/>
    </source>
</evidence>
<feature type="domain" description="Glycoside hydrolase family 9" evidence="9">
    <location>
        <begin position="164"/>
        <end position="632"/>
    </location>
</feature>
<name>A0ABW6UL75_9ACTN</name>
<keyword evidence="4 6" id="KW-0326">Glycosidase</keyword>
<dbReference type="PROSITE" id="PS00698">
    <property type="entry name" value="GH9_3"/>
    <property type="match status" value="1"/>
</dbReference>
<dbReference type="InterPro" id="IPR033126">
    <property type="entry name" value="Glyco_hydro_9_Asp/Glu_AS"/>
</dbReference>
<feature type="domain" description="Cellulase Ig-like" evidence="10">
    <location>
        <begin position="72"/>
        <end position="154"/>
    </location>
</feature>
<dbReference type="InterPro" id="IPR012341">
    <property type="entry name" value="6hp_glycosidase-like_sf"/>
</dbReference>
<evidence type="ECO:0000256" key="4">
    <source>
        <dbReference type="ARBA" id="ARBA00023295"/>
    </source>
</evidence>
<keyword evidence="3 6" id="KW-0119">Carbohydrate metabolism</keyword>
<proteinExistence type="inferred from homology"/>
<dbReference type="EC" id="3.2.1.4" evidence="7"/>
<dbReference type="InterPro" id="IPR001701">
    <property type="entry name" value="Glyco_hydro_9"/>
</dbReference>
<dbReference type="InterPro" id="IPR013783">
    <property type="entry name" value="Ig-like_fold"/>
</dbReference>
<gene>
    <name evidence="11" type="ORF">ACFY1D_16205</name>
</gene>
<keyword evidence="2 6" id="KW-0378">Hydrolase</keyword>
<accession>A0ABW6UL75</accession>
<dbReference type="Proteomes" id="UP001602058">
    <property type="component" value="Unassembled WGS sequence"/>
</dbReference>
<evidence type="ECO:0000256" key="6">
    <source>
        <dbReference type="PROSITE-ProRule" id="PRU10060"/>
    </source>
</evidence>
<comment type="similarity">
    <text evidence="1 6 7">Belongs to the glycosyl hydrolase 9 (cellulase E) family.</text>
</comment>
<keyword evidence="7" id="KW-0136">Cellulose degradation</keyword>
<dbReference type="PANTHER" id="PTHR22298">
    <property type="entry name" value="ENDO-1,4-BETA-GLUCANASE"/>
    <property type="match status" value="1"/>
</dbReference>
<dbReference type="Gene3D" id="1.50.10.10">
    <property type="match status" value="1"/>
</dbReference>
<dbReference type="CDD" id="cd02850">
    <property type="entry name" value="E_set_Cellulase_N"/>
    <property type="match status" value="1"/>
</dbReference>
<evidence type="ECO:0000256" key="5">
    <source>
        <dbReference type="ARBA" id="ARBA00023326"/>
    </source>
</evidence>
<feature type="active site" evidence="6">
    <location>
        <position position="611"/>
    </location>
</feature>
<comment type="caution">
    <text evidence="11">The sequence shown here is derived from an EMBL/GenBank/DDBJ whole genome shotgun (WGS) entry which is preliminary data.</text>
</comment>
<dbReference type="RefSeq" id="WP_387886992.1">
    <property type="nucleotide sequence ID" value="NZ_JBIAWJ010000007.1"/>
</dbReference>